<dbReference type="AlphaFoldDB" id="A0A345P5Q3"/>
<keyword evidence="6" id="KW-1185">Reference proteome</keyword>
<evidence type="ECO:0000256" key="3">
    <source>
        <dbReference type="SAM" id="SignalP"/>
    </source>
</evidence>
<dbReference type="Gene3D" id="3.60.21.10">
    <property type="match status" value="1"/>
</dbReference>
<evidence type="ECO:0000259" key="4">
    <source>
        <dbReference type="Pfam" id="PF00149"/>
    </source>
</evidence>
<gene>
    <name evidence="5" type="ORF">HYN46_07090</name>
</gene>
<dbReference type="PANTHER" id="PTHR10161">
    <property type="entry name" value="TARTRATE-RESISTANT ACID PHOSPHATASE TYPE 5"/>
    <property type="match status" value="1"/>
</dbReference>
<keyword evidence="2" id="KW-0378">Hydrolase</keyword>
<feature type="domain" description="Calcineurin-like phosphoesterase" evidence="4">
    <location>
        <begin position="29"/>
        <end position="245"/>
    </location>
</feature>
<dbReference type="RefSeq" id="WP_114898722.1">
    <property type="nucleotide sequence ID" value="NZ_CP031222.1"/>
</dbReference>
<name>A0A345P5Q3_9GAMM</name>
<reference evidence="5 6" key="1">
    <citation type="submission" date="2018-07" db="EMBL/GenBank/DDBJ databases">
        <title>Genome sequencing of Moraxellaceae gen. HYN0046.</title>
        <authorList>
            <person name="Kim M."/>
            <person name="Yi H."/>
        </authorList>
    </citation>
    <scope>NUCLEOTIDE SEQUENCE [LARGE SCALE GENOMIC DNA]</scope>
    <source>
        <strain evidence="5 6">HYN0046</strain>
    </source>
</reference>
<protein>
    <recommendedName>
        <fullName evidence="4">Calcineurin-like phosphoesterase domain-containing protein</fullName>
    </recommendedName>
</protein>
<dbReference type="EMBL" id="CP031222">
    <property type="protein sequence ID" value="AXI02612.1"/>
    <property type="molecule type" value="Genomic_DNA"/>
</dbReference>
<dbReference type="OrthoDB" id="9809781at2"/>
<accession>A0A345P5Q3</accession>
<dbReference type="SUPFAM" id="SSF56300">
    <property type="entry name" value="Metallo-dependent phosphatases"/>
    <property type="match status" value="1"/>
</dbReference>
<keyword evidence="1 3" id="KW-0732">Signal</keyword>
<dbReference type="KEGG" id="mbah:HYN46_07090"/>
<feature type="chain" id="PRO_5016599685" description="Calcineurin-like phosphoesterase domain-containing protein" evidence="3">
    <location>
        <begin position="24"/>
        <end position="325"/>
    </location>
</feature>
<dbReference type="InterPro" id="IPR004843">
    <property type="entry name" value="Calcineurin-like_PHP"/>
</dbReference>
<dbReference type="Pfam" id="PF00149">
    <property type="entry name" value="Metallophos"/>
    <property type="match status" value="1"/>
</dbReference>
<dbReference type="PANTHER" id="PTHR10161:SF14">
    <property type="entry name" value="TARTRATE-RESISTANT ACID PHOSPHATASE TYPE 5"/>
    <property type="match status" value="1"/>
</dbReference>
<dbReference type="GO" id="GO:0016787">
    <property type="term" value="F:hydrolase activity"/>
    <property type="evidence" value="ECO:0007669"/>
    <property type="project" value="UniProtKB-KW"/>
</dbReference>
<evidence type="ECO:0000256" key="2">
    <source>
        <dbReference type="ARBA" id="ARBA00022801"/>
    </source>
</evidence>
<sequence length="325" mass="36164">MYFNTLKTVLSISLLAIASQGYSATPETMNFIVMGDTGTGADAQYQVAHAIEKICKEKTCNFAIGMGDNIYEYGANSATDPQFQDKFEKPYANLNFPFFMALGNHDQSLVMAGDGVAYWKGSDEVNYSAHSSKWKMPTRYYSVNAKNSVADALLIAYDSNPMKTYLPQLNPYWWPKGTYMQNQAQWIKTTLAGSTATWKFAFAHHQYKSNGSEIITPYWWSSQASFAESTLCGKVDFILAGHVHAMEVLDQKENCGSGVTNMINSGAAAKTQTDHNNDYSLVFDTYKNGDLGFMLFTINGKRLDVTAYTVKGDQTTLAFTKTYTK</sequence>
<dbReference type="InterPro" id="IPR051558">
    <property type="entry name" value="Metallophosphoesterase_PAP"/>
</dbReference>
<feature type="signal peptide" evidence="3">
    <location>
        <begin position="1"/>
        <end position="23"/>
    </location>
</feature>
<dbReference type="InterPro" id="IPR029052">
    <property type="entry name" value="Metallo-depent_PP-like"/>
</dbReference>
<evidence type="ECO:0000256" key="1">
    <source>
        <dbReference type="ARBA" id="ARBA00022729"/>
    </source>
</evidence>
<evidence type="ECO:0000313" key="6">
    <source>
        <dbReference type="Proteomes" id="UP000253940"/>
    </source>
</evidence>
<dbReference type="Proteomes" id="UP000253940">
    <property type="component" value="Chromosome"/>
</dbReference>
<evidence type="ECO:0000313" key="5">
    <source>
        <dbReference type="EMBL" id="AXI02612.1"/>
    </source>
</evidence>
<proteinExistence type="predicted"/>
<organism evidence="5 6">
    <name type="scientific">Aquirhabdus parva</name>
    <dbReference type="NCBI Taxonomy" id="2283318"/>
    <lineage>
        <taxon>Bacteria</taxon>
        <taxon>Pseudomonadati</taxon>
        <taxon>Pseudomonadota</taxon>
        <taxon>Gammaproteobacteria</taxon>
        <taxon>Moraxellales</taxon>
        <taxon>Moraxellaceae</taxon>
        <taxon>Aquirhabdus</taxon>
    </lineage>
</organism>